<comment type="similarity">
    <text evidence="1">Belongs to the pyridoxamine 5'-phosphate oxidase family.</text>
</comment>
<dbReference type="InterPro" id="IPR019576">
    <property type="entry name" value="Pyridoxamine_oxidase_dimer_C"/>
</dbReference>
<dbReference type="OrthoDB" id="9780392at2"/>
<proteinExistence type="inferred from homology"/>
<accession>A0A3D9ZQD9</accession>
<feature type="binding site" evidence="5">
    <location>
        <begin position="142"/>
        <end position="143"/>
    </location>
    <ligand>
        <name>FMN</name>
        <dbReference type="ChEBI" id="CHEBI:58210"/>
    </ligand>
</feature>
<organism evidence="8 9">
    <name type="scientific">Asanoa ferruginea</name>
    <dbReference type="NCBI Taxonomy" id="53367"/>
    <lineage>
        <taxon>Bacteria</taxon>
        <taxon>Bacillati</taxon>
        <taxon>Actinomycetota</taxon>
        <taxon>Actinomycetes</taxon>
        <taxon>Micromonosporales</taxon>
        <taxon>Micromonosporaceae</taxon>
        <taxon>Asanoa</taxon>
    </lineage>
</organism>
<dbReference type="Pfam" id="PF01243">
    <property type="entry name" value="PNPOx_N"/>
    <property type="match status" value="1"/>
</dbReference>
<dbReference type="InterPro" id="IPR012349">
    <property type="entry name" value="Split_barrel_FMN-bd"/>
</dbReference>
<dbReference type="Gene3D" id="2.30.110.10">
    <property type="entry name" value="Electron Transport, Fmn-binding Protein, Chain A"/>
    <property type="match status" value="1"/>
</dbReference>
<comment type="cofactor">
    <cofactor evidence="5">
        <name>FMN</name>
        <dbReference type="ChEBI" id="CHEBI:58210"/>
    </cofactor>
    <text evidence="5">Binds 1 FMN per subunit.</text>
</comment>
<evidence type="ECO:0000256" key="4">
    <source>
        <dbReference type="ARBA" id="ARBA00023002"/>
    </source>
</evidence>
<dbReference type="GO" id="GO:0008615">
    <property type="term" value="P:pyridoxine biosynthetic process"/>
    <property type="evidence" value="ECO:0007669"/>
    <property type="project" value="InterPro"/>
</dbReference>
<evidence type="ECO:0000259" key="6">
    <source>
        <dbReference type="Pfam" id="PF01243"/>
    </source>
</evidence>
<evidence type="ECO:0000256" key="1">
    <source>
        <dbReference type="ARBA" id="ARBA00007301"/>
    </source>
</evidence>
<feature type="domain" description="Pyridoxamine 5'-phosphate oxidase N-terminal" evidence="6">
    <location>
        <begin position="40"/>
        <end position="161"/>
    </location>
</feature>
<feature type="binding site" evidence="5">
    <location>
        <position position="197"/>
    </location>
    <ligand>
        <name>FMN</name>
        <dbReference type="ChEBI" id="CHEBI:58210"/>
    </ligand>
</feature>
<feature type="binding site" evidence="5">
    <location>
        <position position="187"/>
    </location>
    <ligand>
        <name>FMN</name>
        <dbReference type="ChEBI" id="CHEBI:58210"/>
    </ligand>
</feature>
<evidence type="ECO:0000313" key="8">
    <source>
        <dbReference type="EMBL" id="REF95860.1"/>
    </source>
</evidence>
<dbReference type="Pfam" id="PF10590">
    <property type="entry name" value="PNP_phzG_C"/>
    <property type="match status" value="1"/>
</dbReference>
<keyword evidence="4" id="KW-0560">Oxidoreductase</keyword>
<evidence type="ECO:0000256" key="3">
    <source>
        <dbReference type="ARBA" id="ARBA00022643"/>
    </source>
</evidence>
<protein>
    <submittedName>
        <fullName evidence="8">Pyridoxamine 5'-phosphate oxidase</fullName>
    </submittedName>
</protein>
<sequence>MTDIRSYLRALPVFAGQLPSFDPAQAPARPDTLFLGWLSSAVEAGVREPHAMTLSTIGLDGVPSARVLILKQVDDEGWQFAAHAAAPKGQELSRHPVAALTFYWPAQARQIRVRGPVRPESGAADFLARPAGSRAEASLGRQSQPLADRATLDLAVTQATQRIAAEPDFVDPGWTRYTVAATEVEFWQGDKERKHTRLRYSRTAAGWTRELLWP</sequence>
<evidence type="ECO:0000256" key="5">
    <source>
        <dbReference type="PIRSR" id="PIRSR000190-2"/>
    </source>
</evidence>
<dbReference type="PANTHER" id="PTHR10851:SF0">
    <property type="entry name" value="PYRIDOXINE-5'-PHOSPHATE OXIDASE"/>
    <property type="match status" value="1"/>
</dbReference>
<dbReference type="AlphaFoldDB" id="A0A3D9ZQD9"/>
<dbReference type="PROSITE" id="PS01064">
    <property type="entry name" value="PYRIDOX_OXIDASE"/>
    <property type="match status" value="1"/>
</dbReference>
<feature type="domain" description="Pyridoxine 5'-phosphate oxidase dimerisation C-terminal" evidence="7">
    <location>
        <begin position="174"/>
        <end position="214"/>
    </location>
</feature>
<feature type="binding site" evidence="5">
    <location>
        <position position="110"/>
    </location>
    <ligand>
        <name>FMN</name>
        <dbReference type="ChEBI" id="CHEBI:58210"/>
    </ligand>
</feature>
<evidence type="ECO:0000313" key="9">
    <source>
        <dbReference type="Proteomes" id="UP000256913"/>
    </source>
</evidence>
<dbReference type="RefSeq" id="WP_116067474.1">
    <property type="nucleotide sequence ID" value="NZ_BONB01000135.1"/>
</dbReference>
<comment type="caution">
    <text evidence="8">The sequence shown here is derived from an EMBL/GenBank/DDBJ whole genome shotgun (WGS) entry which is preliminary data.</text>
</comment>
<dbReference type="GO" id="GO:0004733">
    <property type="term" value="F:pyridoxamine phosphate oxidase activity"/>
    <property type="evidence" value="ECO:0007669"/>
    <property type="project" value="InterPro"/>
</dbReference>
<gene>
    <name evidence="8" type="ORF">DFJ67_1823</name>
</gene>
<dbReference type="Proteomes" id="UP000256913">
    <property type="component" value="Unassembled WGS sequence"/>
</dbReference>
<dbReference type="PANTHER" id="PTHR10851">
    <property type="entry name" value="PYRIDOXINE-5-PHOSPHATE OXIDASE"/>
    <property type="match status" value="1"/>
</dbReference>
<reference evidence="8 9" key="1">
    <citation type="submission" date="2018-08" db="EMBL/GenBank/DDBJ databases">
        <title>Sequencing the genomes of 1000 actinobacteria strains.</title>
        <authorList>
            <person name="Klenk H.-P."/>
        </authorList>
    </citation>
    <scope>NUCLEOTIDE SEQUENCE [LARGE SCALE GENOMIC DNA]</scope>
    <source>
        <strain evidence="8 9">DSM 44099</strain>
    </source>
</reference>
<feature type="binding site" evidence="5">
    <location>
        <position position="88"/>
    </location>
    <ligand>
        <name>FMN</name>
        <dbReference type="ChEBI" id="CHEBI:58210"/>
    </ligand>
</feature>
<keyword evidence="9" id="KW-1185">Reference proteome</keyword>
<keyword evidence="3 5" id="KW-0288">FMN</keyword>
<name>A0A3D9ZQD9_9ACTN</name>
<keyword evidence="2" id="KW-0285">Flavoprotein</keyword>
<dbReference type="EMBL" id="QUMQ01000001">
    <property type="protein sequence ID" value="REF95860.1"/>
    <property type="molecule type" value="Genomic_DNA"/>
</dbReference>
<dbReference type="PIRSF" id="PIRSF000190">
    <property type="entry name" value="Pyd_amn-ph_oxd"/>
    <property type="match status" value="1"/>
</dbReference>
<evidence type="ECO:0000256" key="2">
    <source>
        <dbReference type="ARBA" id="ARBA00022630"/>
    </source>
</evidence>
<dbReference type="NCBIfam" id="NF004231">
    <property type="entry name" value="PRK05679.1"/>
    <property type="match status" value="1"/>
</dbReference>
<feature type="binding site" evidence="5">
    <location>
        <begin position="66"/>
        <end position="71"/>
    </location>
    <ligand>
        <name>FMN</name>
        <dbReference type="ChEBI" id="CHEBI:58210"/>
    </ligand>
</feature>
<dbReference type="SUPFAM" id="SSF50475">
    <property type="entry name" value="FMN-binding split barrel"/>
    <property type="match status" value="1"/>
</dbReference>
<dbReference type="InterPro" id="IPR000659">
    <property type="entry name" value="Pyridox_Oxase"/>
</dbReference>
<dbReference type="GO" id="GO:0010181">
    <property type="term" value="F:FMN binding"/>
    <property type="evidence" value="ECO:0007669"/>
    <property type="project" value="InterPro"/>
</dbReference>
<dbReference type="InterPro" id="IPR011576">
    <property type="entry name" value="Pyridox_Oxase_N"/>
</dbReference>
<dbReference type="InterPro" id="IPR019740">
    <property type="entry name" value="Pyridox_Oxase_CS"/>
</dbReference>
<evidence type="ECO:0000259" key="7">
    <source>
        <dbReference type="Pfam" id="PF10590"/>
    </source>
</evidence>